<keyword evidence="2" id="KW-1185">Reference proteome</keyword>
<accession>A0A1C7LM80</accession>
<name>A0A1C7LM80_GRIFR</name>
<reference evidence="1 2" key="1">
    <citation type="submission" date="2016-03" db="EMBL/GenBank/DDBJ databases">
        <title>Whole genome sequencing of Grifola frondosa 9006-11.</title>
        <authorList>
            <person name="Min B."/>
            <person name="Park H."/>
            <person name="Kim J.-G."/>
            <person name="Cho H."/>
            <person name="Oh Y.-L."/>
            <person name="Kong W.-S."/>
            <person name="Choi I.-G."/>
        </authorList>
    </citation>
    <scope>NUCLEOTIDE SEQUENCE [LARGE SCALE GENOMIC DNA]</scope>
    <source>
        <strain evidence="1 2">9006-11</strain>
    </source>
</reference>
<evidence type="ECO:0000313" key="1">
    <source>
        <dbReference type="EMBL" id="OBZ65638.1"/>
    </source>
</evidence>
<comment type="caution">
    <text evidence="1">The sequence shown here is derived from an EMBL/GenBank/DDBJ whole genome shotgun (WGS) entry which is preliminary data.</text>
</comment>
<protein>
    <submittedName>
        <fullName evidence="1">Uncharacterized protein</fullName>
    </submittedName>
</protein>
<dbReference type="Proteomes" id="UP000092993">
    <property type="component" value="Unassembled WGS sequence"/>
</dbReference>
<organism evidence="1 2">
    <name type="scientific">Grifola frondosa</name>
    <name type="common">Maitake</name>
    <name type="synonym">Polyporus frondosus</name>
    <dbReference type="NCBI Taxonomy" id="5627"/>
    <lineage>
        <taxon>Eukaryota</taxon>
        <taxon>Fungi</taxon>
        <taxon>Dikarya</taxon>
        <taxon>Basidiomycota</taxon>
        <taxon>Agaricomycotina</taxon>
        <taxon>Agaricomycetes</taxon>
        <taxon>Polyporales</taxon>
        <taxon>Grifolaceae</taxon>
        <taxon>Grifola</taxon>
    </lineage>
</organism>
<dbReference type="EMBL" id="LUGG01000043">
    <property type="protein sequence ID" value="OBZ65638.1"/>
    <property type="molecule type" value="Genomic_DNA"/>
</dbReference>
<gene>
    <name evidence="1" type="ORF">A0H81_14459</name>
</gene>
<proteinExistence type="predicted"/>
<dbReference type="AlphaFoldDB" id="A0A1C7LM80"/>
<sequence>MLLAPQSKGSSIAKQLVQQPLVVLLAYDPATFHTGRPFNVARIIENDRIPRVRLRTTPVKVDQHRSLDLRPPVSAFRVRLPHVQHDVRCAQIPKYIAVLVQELHGFFDVRTRTHRDMQHDCACRLG</sequence>
<evidence type="ECO:0000313" key="2">
    <source>
        <dbReference type="Proteomes" id="UP000092993"/>
    </source>
</evidence>